<reference evidence="1" key="1">
    <citation type="submission" date="2022-11" db="EMBL/GenBank/DDBJ databases">
        <title>Robbsia betulipollinis sp. nov., isolated from pollen of birch (Betula pendula).</title>
        <authorList>
            <person name="Shi H."/>
            <person name="Ambika Manirajan B."/>
            <person name="Ratering S."/>
            <person name="Geissler-Plaum R."/>
            <person name="Schnell S."/>
        </authorList>
    </citation>
    <scope>NUCLEOTIDE SEQUENCE</scope>
    <source>
        <strain evidence="1">Bb-Pol-6</strain>
    </source>
</reference>
<comment type="caution">
    <text evidence="1">The sequence shown here is derived from an EMBL/GenBank/DDBJ whole genome shotgun (WGS) entry which is preliminary data.</text>
</comment>
<dbReference type="EMBL" id="JAPMXC010000004">
    <property type="protein sequence ID" value="MCY0388435.1"/>
    <property type="molecule type" value="Genomic_DNA"/>
</dbReference>
<dbReference type="Proteomes" id="UP001082899">
    <property type="component" value="Unassembled WGS sequence"/>
</dbReference>
<evidence type="ECO:0000313" key="2">
    <source>
        <dbReference type="Proteomes" id="UP001082899"/>
    </source>
</evidence>
<gene>
    <name evidence="1" type="ORF">OVY01_14595</name>
</gene>
<keyword evidence="2" id="KW-1185">Reference proteome</keyword>
<dbReference type="RefSeq" id="WP_267848328.1">
    <property type="nucleotide sequence ID" value="NZ_JAPMXC010000004.1"/>
</dbReference>
<evidence type="ECO:0000313" key="1">
    <source>
        <dbReference type="EMBL" id="MCY0388435.1"/>
    </source>
</evidence>
<name>A0ABT3ZPH6_9BURK</name>
<organism evidence="1 2">
    <name type="scientific">Robbsia betulipollinis</name>
    <dbReference type="NCBI Taxonomy" id="2981849"/>
    <lineage>
        <taxon>Bacteria</taxon>
        <taxon>Pseudomonadati</taxon>
        <taxon>Pseudomonadota</taxon>
        <taxon>Betaproteobacteria</taxon>
        <taxon>Burkholderiales</taxon>
        <taxon>Burkholderiaceae</taxon>
        <taxon>Robbsia</taxon>
    </lineage>
</organism>
<proteinExistence type="predicted"/>
<accession>A0ABT3ZPH6</accession>
<protein>
    <submittedName>
        <fullName evidence="1">Anti-sigma factor</fullName>
    </submittedName>
</protein>
<sequence length="284" mass="30801">MIDDQANPDRSMGAPVLEAELHAFADRQLSGARHAQVEQFLASHPAERQRVAAWQRQNGLMAAWLDPVLEEPLPTRLPTSPIATVRSWRGIAAGLIIALASGSGAWIARGSVDNHSLQLASGGAPHQILAANTSDLEGFARRAAVAYVVYSPDARRPVEIGADQEQALVTWLTKRMGTAIHPPSLAGLGYELIGGRLLPGERGPVAQFMYQAADKARLTLYVTRDVSNKDVGFRFGNDGPVNVFYWIDDHFGYAISAGTDRSTLLKVSQEVYRQLKATRPVPAT</sequence>